<feature type="binding site" evidence="4 6">
    <location>
        <position position="315"/>
    </location>
    <ligand>
        <name>substrate</name>
    </ligand>
</feature>
<evidence type="ECO:0000259" key="7">
    <source>
        <dbReference type="SMART" id="SM01005"/>
    </source>
</evidence>
<dbReference type="Gene3D" id="2.40.37.10">
    <property type="entry name" value="Lyase, Ornithine Decarboxylase, Chain A, domain 1"/>
    <property type="match status" value="1"/>
</dbReference>
<protein>
    <recommendedName>
        <fullName evidence="4">Alanine racemase</fullName>
        <ecNumber evidence="4">5.1.1.1</ecNumber>
    </recommendedName>
</protein>
<evidence type="ECO:0000256" key="5">
    <source>
        <dbReference type="PIRSR" id="PIRSR600821-50"/>
    </source>
</evidence>
<dbReference type="SMART" id="SM01005">
    <property type="entry name" value="Ala_racemase_C"/>
    <property type="match status" value="1"/>
</dbReference>
<dbReference type="InterPro" id="IPR029066">
    <property type="entry name" value="PLP-binding_barrel"/>
</dbReference>
<dbReference type="Proteomes" id="UP000054164">
    <property type="component" value="Unassembled WGS sequence"/>
</dbReference>
<keyword evidence="2 4" id="KW-0663">Pyridoxal phosphate</keyword>
<comment type="cofactor">
    <cofactor evidence="1 4 5">
        <name>pyridoxal 5'-phosphate</name>
        <dbReference type="ChEBI" id="CHEBI:597326"/>
    </cofactor>
</comment>
<dbReference type="PANTHER" id="PTHR30511">
    <property type="entry name" value="ALANINE RACEMASE"/>
    <property type="match status" value="1"/>
</dbReference>
<dbReference type="InterPro" id="IPR001608">
    <property type="entry name" value="Ala_racemase_N"/>
</dbReference>
<dbReference type="GO" id="GO:0008784">
    <property type="term" value="F:alanine racemase activity"/>
    <property type="evidence" value="ECO:0007669"/>
    <property type="project" value="UniProtKB-UniRule"/>
</dbReference>
<dbReference type="InterPro" id="IPR000821">
    <property type="entry name" value="Ala_racemase"/>
</dbReference>
<proteinExistence type="inferred from homology"/>
<accession>A0A0S6U1G0</accession>
<dbReference type="InterPro" id="IPR020622">
    <property type="entry name" value="Ala_racemase_pyridoxalP-BS"/>
</dbReference>
<comment type="function">
    <text evidence="4">Catalyzes the interconversion of L-alanine and D-alanine. May also act on other amino acids.</text>
</comment>
<evidence type="ECO:0000256" key="2">
    <source>
        <dbReference type="ARBA" id="ARBA00022898"/>
    </source>
</evidence>
<dbReference type="FunFam" id="3.20.20.10:FF:000002">
    <property type="entry name" value="Alanine racemase"/>
    <property type="match status" value="1"/>
</dbReference>
<dbReference type="EMBL" id="DF384213">
    <property type="protein sequence ID" value="GAE02222.1"/>
    <property type="molecule type" value="Genomic_DNA"/>
</dbReference>
<evidence type="ECO:0000256" key="6">
    <source>
        <dbReference type="PIRSR" id="PIRSR600821-52"/>
    </source>
</evidence>
<dbReference type="NCBIfam" id="TIGR00492">
    <property type="entry name" value="alr"/>
    <property type="match status" value="1"/>
</dbReference>
<keyword evidence="3 4" id="KW-0413">Isomerase</keyword>
<comment type="catalytic activity">
    <reaction evidence="4">
        <text>L-alanine = D-alanine</text>
        <dbReference type="Rhea" id="RHEA:20249"/>
        <dbReference type="ChEBI" id="CHEBI:57416"/>
        <dbReference type="ChEBI" id="CHEBI:57972"/>
        <dbReference type="EC" id="5.1.1.1"/>
    </reaction>
</comment>
<dbReference type="AlphaFoldDB" id="A0A0S6U1G0"/>
<dbReference type="PRINTS" id="PR00992">
    <property type="entry name" value="ALARACEMASE"/>
</dbReference>
<dbReference type="CDD" id="cd00430">
    <property type="entry name" value="PLPDE_III_AR"/>
    <property type="match status" value="1"/>
</dbReference>
<dbReference type="SUPFAM" id="SSF51419">
    <property type="entry name" value="PLP-binding barrel"/>
    <property type="match status" value="1"/>
</dbReference>
<evidence type="ECO:0000256" key="3">
    <source>
        <dbReference type="ARBA" id="ARBA00023235"/>
    </source>
</evidence>
<dbReference type="Pfam" id="PF01168">
    <property type="entry name" value="Ala_racemase_N"/>
    <property type="match status" value="1"/>
</dbReference>
<dbReference type="SUPFAM" id="SSF50621">
    <property type="entry name" value="Alanine racemase C-terminal domain-like"/>
    <property type="match status" value="1"/>
</dbReference>
<organism evidence="8">
    <name type="scientific">Clostridium botulinum B str. Osaka05</name>
    <dbReference type="NCBI Taxonomy" id="1407017"/>
    <lineage>
        <taxon>Bacteria</taxon>
        <taxon>Bacillati</taxon>
        <taxon>Bacillota</taxon>
        <taxon>Clostridia</taxon>
        <taxon>Eubacteriales</taxon>
        <taxon>Clostridiaceae</taxon>
        <taxon>Clostridium</taxon>
    </lineage>
</organism>
<dbReference type="PANTHER" id="PTHR30511:SF0">
    <property type="entry name" value="ALANINE RACEMASE, CATABOLIC-RELATED"/>
    <property type="match status" value="1"/>
</dbReference>
<evidence type="ECO:0000256" key="1">
    <source>
        <dbReference type="ARBA" id="ARBA00001933"/>
    </source>
</evidence>
<feature type="modified residue" description="N6-(pyridoxal phosphate)lysine" evidence="4 5">
    <location>
        <position position="38"/>
    </location>
</feature>
<dbReference type="RefSeq" id="WP_030034989.1">
    <property type="nucleotide sequence ID" value="NZ_DF384213.1"/>
</dbReference>
<dbReference type="GO" id="GO:0030632">
    <property type="term" value="P:D-alanine biosynthetic process"/>
    <property type="evidence" value="ECO:0007669"/>
    <property type="project" value="UniProtKB-UniRule"/>
</dbReference>
<comment type="similarity">
    <text evidence="4">Belongs to the alanine racemase family.</text>
</comment>
<name>A0A0S6U1G0_CLOBO</name>
<dbReference type="EC" id="5.1.1.1" evidence="4"/>
<feature type="binding site" evidence="4 6">
    <location>
        <position position="136"/>
    </location>
    <ligand>
        <name>substrate</name>
    </ligand>
</feature>
<dbReference type="Gene3D" id="3.20.20.10">
    <property type="entry name" value="Alanine racemase"/>
    <property type="match status" value="1"/>
</dbReference>
<feature type="domain" description="Alanine racemase C-terminal" evidence="7">
    <location>
        <begin position="246"/>
        <end position="376"/>
    </location>
</feature>
<evidence type="ECO:0000313" key="8">
    <source>
        <dbReference type="EMBL" id="GAE02222.1"/>
    </source>
</evidence>
<comment type="pathway">
    <text evidence="4">Amino-acid biosynthesis; D-alanine biosynthesis; D-alanine from L-alanine: step 1/1.</text>
</comment>
<dbReference type="GO" id="GO:0009252">
    <property type="term" value="P:peptidoglycan biosynthetic process"/>
    <property type="evidence" value="ECO:0007669"/>
    <property type="project" value="TreeGrafter"/>
</dbReference>
<sequence>MFKNHRPVWEEVNLDNLSYNMKNIKKKVKCKEIFAVVKANGYGHGAVDIASTLLENGATRLSVACLSEAIELREGGITCPINILGITPSTLFEDIINYNIEPVVFSYDYAYQLSKVACQKNRIVKTHIAVDTGMGRLGFDSIVESLEEIKKIQNLSNIKIEGLCSHFSSSDEKDKSYSEYQFNRFQHFRKKLTEMNIKIPIHHMANSAAIIDLPNTYLDGVRAGIILYGYYPSTEVNKENLHIKQVMTLKANIVHIKTIDSGKYVGYNRKFRTKRKSRIAILPLGYGDGYTRFLSNRGKVIINGRYAPIVGNICMDQCMIDVTDIKEVKVGDEAIIIGKDHINNLKYDAEDISSQVGMTSGEIMSIISKRVPRVYIKNRNIIKVENYIA</sequence>
<evidence type="ECO:0000256" key="4">
    <source>
        <dbReference type="HAMAP-Rule" id="MF_01201"/>
    </source>
</evidence>
<dbReference type="GO" id="GO:0030170">
    <property type="term" value="F:pyridoxal phosphate binding"/>
    <property type="evidence" value="ECO:0007669"/>
    <property type="project" value="UniProtKB-UniRule"/>
</dbReference>
<dbReference type="PROSITE" id="PS00395">
    <property type="entry name" value="ALANINE_RACEMASE"/>
    <property type="match status" value="1"/>
</dbReference>
<dbReference type="GO" id="GO:0005829">
    <property type="term" value="C:cytosol"/>
    <property type="evidence" value="ECO:0007669"/>
    <property type="project" value="TreeGrafter"/>
</dbReference>
<feature type="active site" description="Proton acceptor; specific for L-alanine" evidence="4">
    <location>
        <position position="267"/>
    </location>
</feature>
<gene>
    <name evidence="8" type="ORF">CBO05C_1912</name>
</gene>
<dbReference type="InterPro" id="IPR011079">
    <property type="entry name" value="Ala_racemase_C"/>
</dbReference>
<dbReference type="Pfam" id="PF00842">
    <property type="entry name" value="Ala_racemase_C"/>
    <property type="match status" value="1"/>
</dbReference>
<reference evidence="8" key="1">
    <citation type="submission" date="2013-10" db="EMBL/GenBank/DDBJ databases">
        <title>Draft genome sequence of Clostridium botulinum type B strain Osaka05.</title>
        <authorList>
            <person name="Sakaguchi Y."/>
            <person name="Hosomi K."/>
            <person name="Uchiyama J."/>
            <person name="Ogura Y."/>
            <person name="Sakaguchi M."/>
            <person name="Kohda T."/>
            <person name="Mukamoto M."/>
            <person name="Misawa N."/>
            <person name="Matsuzaki S."/>
            <person name="Hayashi T."/>
            <person name="Kozaki S."/>
        </authorList>
    </citation>
    <scope>NUCLEOTIDE SEQUENCE</scope>
    <source>
        <strain evidence="8">Osaka05</strain>
    </source>
</reference>
<dbReference type="InterPro" id="IPR009006">
    <property type="entry name" value="Ala_racemase/Decarboxylase_C"/>
</dbReference>
<feature type="active site" description="Proton acceptor; specific for D-alanine" evidence="4">
    <location>
        <position position="38"/>
    </location>
</feature>
<dbReference type="HOGENOM" id="CLU_028393_2_2_9"/>
<dbReference type="HAMAP" id="MF_01201">
    <property type="entry name" value="Ala_racemase"/>
    <property type="match status" value="1"/>
</dbReference>
<dbReference type="UniPathway" id="UPA00042">
    <property type="reaction ID" value="UER00497"/>
</dbReference>